<organism evidence="1">
    <name type="scientific">Ophidiomyces ophidiicola</name>
    <dbReference type="NCBI Taxonomy" id="1387563"/>
    <lineage>
        <taxon>Eukaryota</taxon>
        <taxon>Fungi</taxon>
        <taxon>Dikarya</taxon>
        <taxon>Ascomycota</taxon>
        <taxon>Pezizomycotina</taxon>
        <taxon>Eurotiomycetes</taxon>
        <taxon>Eurotiomycetidae</taxon>
        <taxon>Onygenales</taxon>
        <taxon>Onygenaceae</taxon>
        <taxon>Ophidiomyces</taxon>
    </lineage>
</organism>
<reference evidence="1" key="1">
    <citation type="journal article" date="2022" name="bioRxiv">
        <title>Population genetic analysis of Ophidiomyces ophidiicola, the causative agent of snake fungal disease, indicates recent introductions to the USA.</title>
        <authorList>
            <person name="Ladner J.T."/>
            <person name="Palmer J.M."/>
            <person name="Ettinger C.L."/>
            <person name="Stajich J.E."/>
            <person name="Farrell T.M."/>
            <person name="Glorioso B.M."/>
            <person name="Lawson B."/>
            <person name="Price S.J."/>
            <person name="Stengle A.G."/>
            <person name="Grear D.A."/>
            <person name="Lorch J.M."/>
        </authorList>
    </citation>
    <scope>NUCLEOTIDE SEQUENCE</scope>
    <source>
        <strain evidence="1">NWHC 24266-5</strain>
    </source>
</reference>
<dbReference type="EMBL" id="JALBCA010000027">
    <property type="protein sequence ID" value="KAI2388993.1"/>
    <property type="molecule type" value="Genomic_DNA"/>
</dbReference>
<proteinExistence type="predicted"/>
<accession>A0ACB8UZK8</accession>
<evidence type="ECO:0000313" key="1">
    <source>
        <dbReference type="EMBL" id="KAI2388993.1"/>
    </source>
</evidence>
<comment type="caution">
    <text evidence="1">The sequence shown here is derived from an EMBL/GenBank/DDBJ whole genome shotgun (WGS) entry which is preliminary data.</text>
</comment>
<sequence length="355" mass="39642">MPHYIQLLKSPQILKHNGSSFLINTLITITTDLGDSFLAEDAKIVATVECSRSITPLQQTVTWKAGSRQLKVLFGPIRQSTDKLRMQFSPYDISSAESDSLQGPHLPKIISAWSPWFHTAYGKPVEKLVLRRFTPIIGPELCIWEETGNSIARHIWDAALAAIIDFGRRIQNRKDKNRRVTALELGSGCGIVGIALAQMLPNCSVMLTDLEEVREIINRNILTAKLADSSQVEFQTLDWDEELSTDMQNRHNDLIFLSDCTYNSDSLPALVKTIVSLHRISPTATLIVAWKKRCESESAFFRLMQDTGFAISGESIISPQSLGSKGDYPSLTPVMVYRFSRAQEPSQAPGVMLDF</sequence>
<protein>
    <submittedName>
        <fullName evidence="1">Uncharacterized protein</fullName>
    </submittedName>
</protein>
<name>A0ACB8UZK8_9EURO</name>
<gene>
    <name evidence="1" type="ORF">LOY88_002367</name>
</gene>